<keyword evidence="8" id="KW-1185">Reference proteome</keyword>
<dbReference type="SUPFAM" id="SSF49452">
    <property type="entry name" value="Starch-binding domain-like"/>
    <property type="match status" value="1"/>
</dbReference>
<comment type="caution">
    <text evidence="7">The sequence shown here is derived from an EMBL/GenBank/DDBJ whole genome shotgun (WGS) entry which is preliminary data.</text>
</comment>
<dbReference type="InterPro" id="IPR006664">
    <property type="entry name" value="OMP_bac"/>
</dbReference>
<sequence>MIRLISGLLVGLVSIASAWAQTAGPAPASNVWYGVVSRSSGRALDVSNASPENGARAVQWEFTQAQSQQWRFTPVTPNSTYYRIEVRHSGKSLTLDGPADNAAVTQQAWSGSFYQQWRIVPAGPAGSFQLACRGNDFSLALAAADKANATPVVGQRALGRASQQWWLFPLKLNVATDQPAWGPPTSLGAGVNSQGNELQPVLSPDGNTLYFARNRFAGNTEGNTESADIWVSRSSDGGRTWGLAQRLHALNTPQNNGVMAVVENGKALLIRGHYERDGSFRDDGLSRADLTGKQALKPEPLDITNYYSNGTSTTFFAPADEKVLLLSLERPDAYGANDLYVSLPGRDGTWGEPRNLGNSINSPGFEFAPWLTPDGRTLYFASYGHAGYGSADIFVSRRLDDSWTSWSAPQNLGAGINGPGFDAYFQLTADGKQAYFAQARTPNGPADIVRTEVGAVVPPTPDTTATPPVAGPALFRASLSGRVLDAKTRKPVAASIKLERLDGTTVVLVQARSEASGGTYQLLVPPGRYRVAATAGGFLTATDTLNLTTNQTRDLLVVPASVGSRLELPTLIFAQGKFTMLPASYTELNRLASTLIDNPTVSIRLEGHTDNVGDAKLNVKLSEERVTEVKRYLVRRGVAETRISTIGYGGSKPRASNDREETRRLNRRVEFTIVK</sequence>
<dbReference type="InterPro" id="IPR050330">
    <property type="entry name" value="Bact_OuterMem_StrucFunc"/>
</dbReference>
<dbReference type="Gene3D" id="2.80.10.50">
    <property type="match status" value="1"/>
</dbReference>
<feature type="chain" id="PRO_5046423667" evidence="5">
    <location>
        <begin position="21"/>
        <end position="675"/>
    </location>
</feature>
<accession>A0ABS0L631</accession>
<dbReference type="Pfam" id="PF00691">
    <property type="entry name" value="OmpA"/>
    <property type="match status" value="1"/>
</dbReference>
<evidence type="ECO:0000313" key="7">
    <source>
        <dbReference type="EMBL" id="MBG8555609.1"/>
    </source>
</evidence>
<dbReference type="Pfam" id="PF14200">
    <property type="entry name" value="RicinB_lectin_2"/>
    <property type="match status" value="1"/>
</dbReference>
<dbReference type="Gene3D" id="2.120.10.10">
    <property type="match status" value="1"/>
</dbReference>
<dbReference type="EMBL" id="JADWYK010000014">
    <property type="protein sequence ID" value="MBG8555609.1"/>
    <property type="molecule type" value="Genomic_DNA"/>
</dbReference>
<dbReference type="SUPFAM" id="SSF50939">
    <property type="entry name" value="Sialidases"/>
    <property type="match status" value="1"/>
</dbReference>
<evidence type="ECO:0000256" key="1">
    <source>
        <dbReference type="ARBA" id="ARBA00004442"/>
    </source>
</evidence>
<dbReference type="CDD" id="cd15482">
    <property type="entry name" value="Sialidase_non-viral"/>
    <property type="match status" value="1"/>
</dbReference>
<evidence type="ECO:0000256" key="2">
    <source>
        <dbReference type="ARBA" id="ARBA00023136"/>
    </source>
</evidence>
<keyword evidence="2 4" id="KW-0472">Membrane</keyword>
<dbReference type="SUPFAM" id="SSF103088">
    <property type="entry name" value="OmpA-like"/>
    <property type="match status" value="1"/>
</dbReference>
<dbReference type="CDD" id="cd07185">
    <property type="entry name" value="OmpA_C-like"/>
    <property type="match status" value="1"/>
</dbReference>
<evidence type="ECO:0000256" key="3">
    <source>
        <dbReference type="ARBA" id="ARBA00023237"/>
    </source>
</evidence>
<organism evidence="7 8">
    <name type="scientific">Hymenobacter guriensis</name>
    <dbReference type="NCBI Taxonomy" id="2793065"/>
    <lineage>
        <taxon>Bacteria</taxon>
        <taxon>Pseudomonadati</taxon>
        <taxon>Bacteroidota</taxon>
        <taxon>Cytophagia</taxon>
        <taxon>Cytophagales</taxon>
        <taxon>Hymenobacteraceae</taxon>
        <taxon>Hymenobacter</taxon>
    </lineage>
</organism>
<dbReference type="SUPFAM" id="SSF50370">
    <property type="entry name" value="Ricin B-like lectins"/>
    <property type="match status" value="1"/>
</dbReference>
<dbReference type="Pfam" id="PF13620">
    <property type="entry name" value="CarboxypepD_reg"/>
    <property type="match status" value="1"/>
</dbReference>
<dbReference type="InterPro" id="IPR013784">
    <property type="entry name" value="Carb-bd-like_fold"/>
</dbReference>
<protein>
    <submittedName>
        <fullName evidence="7">RICIN domain-containing protein</fullName>
    </submittedName>
</protein>
<dbReference type="Gene3D" id="3.30.1330.60">
    <property type="entry name" value="OmpA-like domain"/>
    <property type="match status" value="1"/>
</dbReference>
<dbReference type="InterPro" id="IPR000772">
    <property type="entry name" value="Ricin_B_lectin"/>
</dbReference>
<evidence type="ECO:0000256" key="4">
    <source>
        <dbReference type="PROSITE-ProRule" id="PRU00473"/>
    </source>
</evidence>
<name>A0ABS0L631_9BACT</name>
<dbReference type="Pfam" id="PF07676">
    <property type="entry name" value="PD40"/>
    <property type="match status" value="2"/>
</dbReference>
<dbReference type="PANTHER" id="PTHR30329">
    <property type="entry name" value="STATOR ELEMENT OF FLAGELLAR MOTOR COMPLEX"/>
    <property type="match status" value="1"/>
</dbReference>
<keyword evidence="3" id="KW-0998">Cell outer membrane</keyword>
<dbReference type="InterPro" id="IPR036737">
    <property type="entry name" value="OmpA-like_sf"/>
</dbReference>
<dbReference type="PROSITE" id="PS51123">
    <property type="entry name" value="OMPA_2"/>
    <property type="match status" value="1"/>
</dbReference>
<evidence type="ECO:0000313" key="8">
    <source>
        <dbReference type="Proteomes" id="UP000601099"/>
    </source>
</evidence>
<gene>
    <name evidence="7" type="ORF">I5L79_18845</name>
</gene>
<feature type="domain" description="OmpA-like" evidence="6">
    <location>
        <begin position="560"/>
        <end position="675"/>
    </location>
</feature>
<feature type="signal peptide" evidence="5">
    <location>
        <begin position="1"/>
        <end position="20"/>
    </location>
</feature>
<dbReference type="RefSeq" id="WP_196956629.1">
    <property type="nucleotide sequence ID" value="NZ_JADWYK010000014.1"/>
</dbReference>
<proteinExistence type="predicted"/>
<evidence type="ECO:0000256" key="5">
    <source>
        <dbReference type="SAM" id="SignalP"/>
    </source>
</evidence>
<keyword evidence="5" id="KW-0732">Signal</keyword>
<dbReference type="InterPro" id="IPR036278">
    <property type="entry name" value="Sialidase_sf"/>
</dbReference>
<reference evidence="7 8" key="1">
    <citation type="submission" date="2020-11" db="EMBL/GenBank/DDBJ databases">
        <title>Hymenobacter sp.</title>
        <authorList>
            <person name="Kim M.K."/>
        </authorList>
    </citation>
    <scope>NUCLEOTIDE SEQUENCE [LARGE SCALE GENOMIC DNA]</scope>
    <source>
        <strain evidence="7 8">BT594</strain>
    </source>
</reference>
<dbReference type="InterPro" id="IPR011659">
    <property type="entry name" value="WD40"/>
</dbReference>
<dbReference type="PRINTS" id="PR01021">
    <property type="entry name" value="OMPADOMAIN"/>
</dbReference>
<comment type="subcellular location">
    <subcellularLocation>
        <location evidence="1">Cell outer membrane</location>
    </subcellularLocation>
</comment>
<dbReference type="Gene3D" id="2.60.40.1120">
    <property type="entry name" value="Carboxypeptidase-like, regulatory domain"/>
    <property type="match status" value="1"/>
</dbReference>
<dbReference type="CDD" id="cd00161">
    <property type="entry name" value="beta-trefoil_Ricin-like"/>
    <property type="match status" value="1"/>
</dbReference>
<dbReference type="InterPro" id="IPR006665">
    <property type="entry name" value="OmpA-like"/>
</dbReference>
<dbReference type="PANTHER" id="PTHR30329:SF21">
    <property type="entry name" value="LIPOPROTEIN YIAD-RELATED"/>
    <property type="match status" value="1"/>
</dbReference>
<evidence type="ECO:0000259" key="6">
    <source>
        <dbReference type="PROSITE" id="PS51123"/>
    </source>
</evidence>
<dbReference type="Proteomes" id="UP000601099">
    <property type="component" value="Unassembled WGS sequence"/>
</dbReference>
<dbReference type="InterPro" id="IPR035992">
    <property type="entry name" value="Ricin_B-like_lectins"/>
</dbReference>
<dbReference type="PROSITE" id="PS50231">
    <property type="entry name" value="RICIN_B_LECTIN"/>
    <property type="match status" value="1"/>
</dbReference>